<comment type="caution">
    <text evidence="3">The sequence shown here is derived from an EMBL/GenBank/DDBJ whole genome shotgun (WGS) entry which is preliminary data.</text>
</comment>
<dbReference type="Pfam" id="PF03602">
    <property type="entry name" value="Cons_hypoth95"/>
    <property type="match status" value="1"/>
</dbReference>
<evidence type="ECO:0000313" key="4">
    <source>
        <dbReference type="Proteomes" id="UP000251835"/>
    </source>
</evidence>
<dbReference type="GO" id="GO:0003676">
    <property type="term" value="F:nucleic acid binding"/>
    <property type="evidence" value="ECO:0007669"/>
    <property type="project" value="InterPro"/>
</dbReference>
<dbReference type="PANTHER" id="PTHR43542:SF1">
    <property type="entry name" value="METHYLTRANSFERASE"/>
    <property type="match status" value="1"/>
</dbReference>
<evidence type="ECO:0000313" key="3">
    <source>
        <dbReference type="EMBL" id="PVX49365.1"/>
    </source>
</evidence>
<dbReference type="InterPro" id="IPR029063">
    <property type="entry name" value="SAM-dependent_MTases_sf"/>
</dbReference>
<dbReference type="InterPro" id="IPR002052">
    <property type="entry name" value="DNA_methylase_N6_adenine_CS"/>
</dbReference>
<dbReference type="GO" id="GO:0031167">
    <property type="term" value="P:rRNA methylation"/>
    <property type="evidence" value="ECO:0007669"/>
    <property type="project" value="InterPro"/>
</dbReference>
<dbReference type="Gene3D" id="3.40.50.150">
    <property type="entry name" value="Vaccinia Virus protein VP39"/>
    <property type="match status" value="1"/>
</dbReference>
<dbReference type="OrthoDB" id="9803017at2"/>
<keyword evidence="2 3" id="KW-0808">Transferase</keyword>
<sequence>MRIISGTHKGRRFQVGSKFKARPTTDFAKETLFNVLQNLYEFTDLAVLDLFSGTGGISYEFASRGANPIFSIEQNIKHYEYIRKNSEALGFGDSINTIKANVFSYLPKINQKFDIIFADPPFDMEETIKLPDLIFHHSLLNTDGIFIFEHSEDKDFSKHPHFERIVKRGSVYFSFFE</sequence>
<dbReference type="InterPro" id="IPR004398">
    <property type="entry name" value="RNA_MeTrfase_RsmD"/>
</dbReference>
<proteinExistence type="predicted"/>
<organism evidence="3 4">
    <name type="scientific">Balneicella halophila</name>
    <dbReference type="NCBI Taxonomy" id="1537566"/>
    <lineage>
        <taxon>Bacteria</taxon>
        <taxon>Pseudomonadati</taxon>
        <taxon>Bacteroidota</taxon>
        <taxon>Bacteroidia</taxon>
        <taxon>Bacteroidales</taxon>
        <taxon>Balneicellaceae</taxon>
        <taxon>Balneicella</taxon>
    </lineage>
</organism>
<dbReference type="PROSITE" id="PS00092">
    <property type="entry name" value="N6_MTASE"/>
    <property type="match status" value="1"/>
</dbReference>
<reference evidence="3 4" key="1">
    <citation type="submission" date="2018-05" db="EMBL/GenBank/DDBJ databases">
        <title>Genomic Encyclopedia of Type Strains, Phase IV (KMG-IV): sequencing the most valuable type-strain genomes for metagenomic binning, comparative biology and taxonomic classification.</title>
        <authorList>
            <person name="Goeker M."/>
        </authorList>
    </citation>
    <scope>NUCLEOTIDE SEQUENCE [LARGE SCALE GENOMIC DNA]</scope>
    <source>
        <strain evidence="3 4">DSM 28579</strain>
    </source>
</reference>
<dbReference type="PIRSF" id="PIRSF004553">
    <property type="entry name" value="CHP00095"/>
    <property type="match status" value="1"/>
</dbReference>
<dbReference type="GO" id="GO:0008168">
    <property type="term" value="F:methyltransferase activity"/>
    <property type="evidence" value="ECO:0007669"/>
    <property type="project" value="UniProtKB-KW"/>
</dbReference>
<evidence type="ECO:0000256" key="2">
    <source>
        <dbReference type="ARBA" id="ARBA00022679"/>
    </source>
</evidence>
<accession>A0A7L4UMK5</accession>
<dbReference type="RefSeq" id="WP_116496989.1">
    <property type="nucleotide sequence ID" value="NZ_QENZ01000006.1"/>
</dbReference>
<name>A0A7L4UMK5_BALHA</name>
<keyword evidence="1 3" id="KW-0489">Methyltransferase</keyword>
<evidence type="ECO:0000256" key="1">
    <source>
        <dbReference type="ARBA" id="ARBA00022603"/>
    </source>
</evidence>
<dbReference type="PANTHER" id="PTHR43542">
    <property type="entry name" value="METHYLTRANSFERASE"/>
    <property type="match status" value="1"/>
</dbReference>
<keyword evidence="4" id="KW-1185">Reference proteome</keyword>
<dbReference type="SUPFAM" id="SSF53335">
    <property type="entry name" value="S-adenosyl-L-methionine-dependent methyltransferases"/>
    <property type="match status" value="1"/>
</dbReference>
<dbReference type="AlphaFoldDB" id="A0A7L4UMK5"/>
<protein>
    <submittedName>
        <fullName evidence="3">16S rRNA (Guanine(966)-N(2))-methyltransferase RsmD</fullName>
    </submittedName>
</protein>
<dbReference type="CDD" id="cd02440">
    <property type="entry name" value="AdoMet_MTases"/>
    <property type="match status" value="1"/>
</dbReference>
<dbReference type="EMBL" id="QENZ01000006">
    <property type="protein sequence ID" value="PVX49365.1"/>
    <property type="molecule type" value="Genomic_DNA"/>
</dbReference>
<gene>
    <name evidence="3" type="ORF">C7377_1781</name>
</gene>
<dbReference type="Proteomes" id="UP000251835">
    <property type="component" value="Unassembled WGS sequence"/>
</dbReference>